<gene>
    <name evidence="11" type="ORF">VSP0166_LOCUS16981</name>
</gene>
<feature type="domain" description="G-protein coupled receptors family 3 profile" evidence="10">
    <location>
        <begin position="1"/>
        <end position="212"/>
    </location>
</feature>
<dbReference type="EMBL" id="HBKP01024351">
    <property type="protein sequence ID" value="CAE2239508.1"/>
    <property type="molecule type" value="Transcribed_RNA"/>
</dbReference>
<sequence>MISNIVGISSVYAWFGKPHPVACGFQPWLLGLPTISMIAALSVKNFRIWRIFKFPMKKLRISDLELFVYWVIAMIPALVILVVWTIVSTPTAEMKERDGKEHFVCTTGGFTGEPGGYVFFGIYVAYSAFVLLIGAVISILARNVPSQFNETKLLTISIYNLGFLAVVIIPVFLAVNPFNPNVAWILRTIAILYAFTATMILQFVPMLWGVFITDKCKNVRNFNSKLSKQSLPSAPHS</sequence>
<dbReference type="PRINTS" id="PR01176">
    <property type="entry name" value="GABABRECEPTR"/>
</dbReference>
<evidence type="ECO:0000256" key="5">
    <source>
        <dbReference type="ARBA" id="ARBA00023136"/>
    </source>
</evidence>
<evidence type="ECO:0000313" key="11">
    <source>
        <dbReference type="EMBL" id="CAE2239508.1"/>
    </source>
</evidence>
<keyword evidence="2 9" id="KW-0812">Transmembrane</keyword>
<evidence type="ECO:0000256" key="7">
    <source>
        <dbReference type="ARBA" id="ARBA00023180"/>
    </source>
</evidence>
<dbReference type="PANTHER" id="PTHR10519">
    <property type="entry name" value="GABA-B RECEPTOR"/>
    <property type="match status" value="1"/>
</dbReference>
<dbReference type="Pfam" id="PF00003">
    <property type="entry name" value="7tm_3"/>
    <property type="match status" value="1"/>
</dbReference>
<dbReference type="GO" id="GO:0007214">
    <property type="term" value="P:gamma-aminobutyric acid signaling pathway"/>
    <property type="evidence" value="ECO:0007669"/>
    <property type="project" value="TreeGrafter"/>
</dbReference>
<dbReference type="AlphaFoldDB" id="A0A7S4IU70"/>
<feature type="transmembrane region" description="Helical" evidence="9">
    <location>
        <begin position="185"/>
        <end position="211"/>
    </location>
</feature>
<dbReference type="PRINTS" id="PR00248">
    <property type="entry name" value="GPCRMGR"/>
</dbReference>
<proteinExistence type="predicted"/>
<feature type="transmembrane region" description="Helical" evidence="9">
    <location>
        <begin position="28"/>
        <end position="46"/>
    </location>
</feature>
<keyword evidence="5 9" id="KW-0472">Membrane</keyword>
<organism evidence="11">
    <name type="scientific">Vannella robusta</name>
    <dbReference type="NCBI Taxonomy" id="1487602"/>
    <lineage>
        <taxon>Eukaryota</taxon>
        <taxon>Amoebozoa</taxon>
        <taxon>Discosea</taxon>
        <taxon>Flabellinia</taxon>
        <taxon>Vannellidae</taxon>
        <taxon>Vannella</taxon>
    </lineage>
</organism>
<evidence type="ECO:0000259" key="10">
    <source>
        <dbReference type="PROSITE" id="PS50259"/>
    </source>
</evidence>
<evidence type="ECO:0000256" key="1">
    <source>
        <dbReference type="ARBA" id="ARBA00004141"/>
    </source>
</evidence>
<feature type="transmembrane region" description="Helical" evidence="9">
    <location>
        <begin position="67"/>
        <end position="87"/>
    </location>
</feature>
<keyword evidence="4" id="KW-0297">G-protein coupled receptor</keyword>
<keyword evidence="6" id="KW-0675">Receptor</keyword>
<dbReference type="PANTHER" id="PTHR10519:SF20">
    <property type="entry name" value="G-PROTEIN COUPLED RECEPTOR 156-RELATED"/>
    <property type="match status" value="1"/>
</dbReference>
<keyword evidence="3 9" id="KW-1133">Transmembrane helix</keyword>
<dbReference type="InterPro" id="IPR002455">
    <property type="entry name" value="GPCR3_GABA-B"/>
</dbReference>
<comment type="subcellular location">
    <subcellularLocation>
        <location evidence="1">Membrane</location>
        <topology evidence="1">Multi-pass membrane protein</topology>
    </subcellularLocation>
</comment>
<evidence type="ECO:0000256" key="4">
    <source>
        <dbReference type="ARBA" id="ARBA00023040"/>
    </source>
</evidence>
<feature type="transmembrane region" description="Helical" evidence="9">
    <location>
        <begin position="117"/>
        <end position="141"/>
    </location>
</feature>
<accession>A0A7S4IU70</accession>
<dbReference type="GO" id="GO:0038039">
    <property type="term" value="C:G protein-coupled receptor heterodimeric complex"/>
    <property type="evidence" value="ECO:0007669"/>
    <property type="project" value="TreeGrafter"/>
</dbReference>
<reference evidence="11" key="1">
    <citation type="submission" date="2021-01" db="EMBL/GenBank/DDBJ databases">
        <authorList>
            <person name="Corre E."/>
            <person name="Pelletier E."/>
            <person name="Niang G."/>
            <person name="Scheremetjew M."/>
            <person name="Finn R."/>
            <person name="Kale V."/>
            <person name="Holt S."/>
            <person name="Cochrane G."/>
            <person name="Meng A."/>
            <person name="Brown T."/>
            <person name="Cohen L."/>
        </authorList>
    </citation>
    <scope>NUCLEOTIDE SEQUENCE</scope>
    <source>
        <strain evidence="11">DIVA3 518/3/11/1/6</strain>
    </source>
</reference>
<evidence type="ECO:0000256" key="2">
    <source>
        <dbReference type="ARBA" id="ARBA00022692"/>
    </source>
</evidence>
<evidence type="ECO:0000256" key="9">
    <source>
        <dbReference type="SAM" id="Phobius"/>
    </source>
</evidence>
<dbReference type="PROSITE" id="PS50259">
    <property type="entry name" value="G_PROTEIN_RECEP_F3_4"/>
    <property type="match status" value="1"/>
</dbReference>
<feature type="transmembrane region" description="Helical" evidence="9">
    <location>
        <begin position="153"/>
        <end position="173"/>
    </location>
</feature>
<evidence type="ECO:0000256" key="6">
    <source>
        <dbReference type="ARBA" id="ARBA00023170"/>
    </source>
</evidence>
<dbReference type="InterPro" id="IPR000337">
    <property type="entry name" value="GPCR_3"/>
</dbReference>
<dbReference type="GO" id="GO:0004965">
    <property type="term" value="F:G protein-coupled GABA receptor activity"/>
    <property type="evidence" value="ECO:0007669"/>
    <property type="project" value="InterPro"/>
</dbReference>
<evidence type="ECO:0000256" key="8">
    <source>
        <dbReference type="ARBA" id="ARBA00023224"/>
    </source>
</evidence>
<dbReference type="InterPro" id="IPR017978">
    <property type="entry name" value="GPCR_3_C"/>
</dbReference>
<keyword evidence="7" id="KW-0325">Glycoprotein</keyword>
<protein>
    <recommendedName>
        <fullName evidence="10">G-protein coupled receptors family 3 profile domain-containing protein</fullName>
    </recommendedName>
</protein>
<name>A0A7S4IU70_9EUKA</name>
<keyword evidence="8" id="KW-0807">Transducer</keyword>
<evidence type="ECO:0000256" key="3">
    <source>
        <dbReference type="ARBA" id="ARBA00022989"/>
    </source>
</evidence>